<comment type="similarity">
    <text evidence="8">Belongs to the TDD superfamily. DTWD1 family.</text>
</comment>
<sequence>MSEAVEYDLEAIETYPERVLTPDIGREKCQGCQKLCKFYCYECYVAMPSIRDLIPKIELPLHLFVIKHFQELNGKSTAIHAKILANDSTTIHSYPSEDWLDIDASTCLLLYPGKDAVTMESLVENKTLDKYKNIIVIDGTWKQARGMLSPQMRQEHLIKHNKTIKDLLLNAQKVSIKPRKTKFWRHQTMGESHLATIEAIYFLYKEYTEASKNAKNDNIDDLMFFFKYYYNVVQKNYIENRDKKYTTKHSTDYIKYK</sequence>
<evidence type="ECO:0000256" key="1">
    <source>
        <dbReference type="ARBA" id="ARBA00004123"/>
    </source>
</evidence>
<dbReference type="OrthoDB" id="660555at2759"/>
<keyword evidence="4" id="KW-0949">S-adenosyl-L-methionine</keyword>
<evidence type="ECO:0000256" key="7">
    <source>
        <dbReference type="ARBA" id="ARBA00037050"/>
    </source>
</evidence>
<evidence type="ECO:0000256" key="10">
    <source>
        <dbReference type="ARBA" id="ARBA00042508"/>
    </source>
</evidence>
<dbReference type="GO" id="GO:0016432">
    <property type="term" value="F:tRNA-uridine aminocarboxypropyltransferase activity"/>
    <property type="evidence" value="ECO:0007669"/>
    <property type="project" value="UniProtKB-EC"/>
</dbReference>
<dbReference type="InterPro" id="IPR005636">
    <property type="entry name" value="DTW"/>
</dbReference>
<comment type="caution">
    <text evidence="13">The sequence shown here is derived from an EMBL/GenBank/DDBJ whole genome shotgun (WGS) entry which is preliminary data.</text>
</comment>
<evidence type="ECO:0000256" key="5">
    <source>
        <dbReference type="ARBA" id="ARBA00022694"/>
    </source>
</evidence>
<feature type="domain" description="DTW" evidence="12">
    <location>
        <begin position="36"/>
        <end position="238"/>
    </location>
</feature>
<dbReference type="AlphaFoldDB" id="A0A1R0GUG2"/>
<keyword evidence="14" id="KW-1185">Reference proteome</keyword>
<comment type="subcellular location">
    <subcellularLocation>
        <location evidence="1">Nucleus</location>
    </subcellularLocation>
</comment>
<comment type="catalytic activity">
    <reaction evidence="11">
        <text>a uridine in tRNA + S-adenosyl-L-methionine = a 3-[(3S)-3-amino-3-carboxypropyl]uridine in tRNA + S-methyl-5'-thioadenosine + H(+)</text>
        <dbReference type="Rhea" id="RHEA:62432"/>
        <dbReference type="Rhea" id="RHEA-COMP:13339"/>
        <dbReference type="Rhea" id="RHEA-COMP:16092"/>
        <dbReference type="ChEBI" id="CHEBI:15378"/>
        <dbReference type="ChEBI" id="CHEBI:17509"/>
        <dbReference type="ChEBI" id="CHEBI:59789"/>
        <dbReference type="ChEBI" id="CHEBI:65315"/>
        <dbReference type="ChEBI" id="CHEBI:82930"/>
        <dbReference type="EC" id="2.5.1.25"/>
    </reaction>
</comment>
<dbReference type="GO" id="GO:0005634">
    <property type="term" value="C:nucleus"/>
    <property type="evidence" value="ECO:0007669"/>
    <property type="project" value="UniProtKB-SubCell"/>
</dbReference>
<evidence type="ECO:0000256" key="11">
    <source>
        <dbReference type="ARBA" id="ARBA00048718"/>
    </source>
</evidence>
<evidence type="ECO:0000256" key="2">
    <source>
        <dbReference type="ARBA" id="ARBA00012386"/>
    </source>
</evidence>
<dbReference type="PANTHER" id="PTHR15627">
    <property type="entry name" value="NATURAL KILLER CELL-SPECIFIC ANTIGEN KLIP1"/>
    <property type="match status" value="1"/>
</dbReference>
<proteinExistence type="inferred from homology"/>
<evidence type="ECO:0000256" key="9">
    <source>
        <dbReference type="ARBA" id="ARBA00039242"/>
    </source>
</evidence>
<dbReference type="SMART" id="SM01144">
    <property type="entry name" value="DTW"/>
    <property type="match status" value="1"/>
</dbReference>
<evidence type="ECO:0000256" key="8">
    <source>
        <dbReference type="ARBA" id="ARBA00038290"/>
    </source>
</evidence>
<dbReference type="Proteomes" id="UP000187455">
    <property type="component" value="Unassembled WGS sequence"/>
</dbReference>
<dbReference type="PANTHER" id="PTHR15627:SF8">
    <property type="entry name" value="TRNA-URIDINE AMINOCARBOXYPROPYLTRANSFERASE 1"/>
    <property type="match status" value="1"/>
</dbReference>
<dbReference type="GO" id="GO:0008033">
    <property type="term" value="P:tRNA processing"/>
    <property type="evidence" value="ECO:0007669"/>
    <property type="project" value="UniProtKB-KW"/>
</dbReference>
<name>A0A1R0GUG2_9FUNG</name>
<evidence type="ECO:0000256" key="3">
    <source>
        <dbReference type="ARBA" id="ARBA00022679"/>
    </source>
</evidence>
<evidence type="ECO:0000256" key="4">
    <source>
        <dbReference type="ARBA" id="ARBA00022691"/>
    </source>
</evidence>
<evidence type="ECO:0000313" key="14">
    <source>
        <dbReference type="Proteomes" id="UP000187455"/>
    </source>
</evidence>
<keyword evidence="5" id="KW-0819">tRNA processing</keyword>
<evidence type="ECO:0000259" key="12">
    <source>
        <dbReference type="SMART" id="SM01144"/>
    </source>
</evidence>
<reference evidence="13 14" key="1">
    <citation type="journal article" date="2016" name="Mol. Biol. Evol.">
        <title>Genome-Wide Survey of Gut Fungi (Harpellales) Reveals the First Horizontally Transferred Ubiquitin Gene from a Mosquito Host.</title>
        <authorList>
            <person name="Wang Y."/>
            <person name="White M.M."/>
            <person name="Kvist S."/>
            <person name="Moncalvo J.M."/>
        </authorList>
    </citation>
    <scope>NUCLEOTIDE SEQUENCE [LARGE SCALE GENOMIC DNA]</scope>
    <source>
        <strain evidence="13 14">ALG-7-W6</strain>
    </source>
</reference>
<accession>A0A1R0GUG2</accession>
<dbReference type="EMBL" id="LSSL01003394">
    <property type="protein sequence ID" value="OLY80530.1"/>
    <property type="molecule type" value="Genomic_DNA"/>
</dbReference>
<dbReference type="InterPro" id="IPR051521">
    <property type="entry name" value="tRNA_Mod/Golgi_Maint"/>
</dbReference>
<evidence type="ECO:0000256" key="6">
    <source>
        <dbReference type="ARBA" id="ARBA00023242"/>
    </source>
</evidence>
<keyword evidence="6" id="KW-0539">Nucleus</keyword>
<dbReference type="EC" id="2.5.1.25" evidence="2"/>
<organism evidence="13 14">
    <name type="scientific">Smittium mucronatum</name>
    <dbReference type="NCBI Taxonomy" id="133383"/>
    <lineage>
        <taxon>Eukaryota</taxon>
        <taxon>Fungi</taxon>
        <taxon>Fungi incertae sedis</taxon>
        <taxon>Zoopagomycota</taxon>
        <taxon>Kickxellomycotina</taxon>
        <taxon>Harpellomycetes</taxon>
        <taxon>Harpellales</taxon>
        <taxon>Legeriomycetaceae</taxon>
        <taxon>Smittium</taxon>
    </lineage>
</organism>
<keyword evidence="3" id="KW-0808">Transferase</keyword>
<evidence type="ECO:0000313" key="13">
    <source>
        <dbReference type="EMBL" id="OLY80530.1"/>
    </source>
</evidence>
<comment type="function">
    <text evidence="7">Catalyzes the formation of 3-(3-amino-3-carboxypropyl)uridine (acp3U) at position 20 in the D-loop of several cytoplasmic tRNAs (acp3U(20)).</text>
</comment>
<gene>
    <name evidence="13" type="ORF">AYI68_g5373</name>
</gene>
<dbReference type="Pfam" id="PF03942">
    <property type="entry name" value="DTW"/>
    <property type="match status" value="1"/>
</dbReference>
<protein>
    <recommendedName>
        <fullName evidence="9">tRNA-uridine aminocarboxypropyltransferase 1</fullName>
        <ecNumber evidence="2">2.5.1.25</ecNumber>
    </recommendedName>
    <alternativeName>
        <fullName evidence="10">DTW domain-containing protein 1</fullName>
    </alternativeName>
</protein>